<comment type="caution">
    <text evidence="1">The sequence shown here is derived from an EMBL/GenBank/DDBJ whole genome shotgun (WGS) entry which is preliminary data.</text>
</comment>
<proteinExistence type="predicted"/>
<sequence>MQAEIDSTIFSFPGRRSGVMFRVKLSLEKNVPTQFKKRMPHYTTQQYLLAVFQYRELVMHAINQQGIMWNGGE</sequence>
<keyword evidence="2" id="KW-1185">Reference proteome</keyword>
<name>A0ABQ9YTP9_9CRUS</name>
<organism evidence="1 2">
    <name type="scientific">Daphnia magna</name>
    <dbReference type="NCBI Taxonomy" id="35525"/>
    <lineage>
        <taxon>Eukaryota</taxon>
        <taxon>Metazoa</taxon>
        <taxon>Ecdysozoa</taxon>
        <taxon>Arthropoda</taxon>
        <taxon>Crustacea</taxon>
        <taxon>Branchiopoda</taxon>
        <taxon>Diplostraca</taxon>
        <taxon>Cladocera</taxon>
        <taxon>Anomopoda</taxon>
        <taxon>Daphniidae</taxon>
        <taxon>Daphnia</taxon>
    </lineage>
</organism>
<accession>A0ABQ9YTP9</accession>
<evidence type="ECO:0000313" key="2">
    <source>
        <dbReference type="Proteomes" id="UP001234178"/>
    </source>
</evidence>
<reference evidence="1 2" key="1">
    <citation type="journal article" date="2023" name="Nucleic Acids Res.">
        <title>The hologenome of Daphnia magna reveals possible DNA methylation and microbiome-mediated evolution of the host genome.</title>
        <authorList>
            <person name="Chaturvedi A."/>
            <person name="Li X."/>
            <person name="Dhandapani V."/>
            <person name="Marshall H."/>
            <person name="Kissane S."/>
            <person name="Cuenca-Cambronero M."/>
            <person name="Asole G."/>
            <person name="Calvet F."/>
            <person name="Ruiz-Romero M."/>
            <person name="Marangio P."/>
            <person name="Guigo R."/>
            <person name="Rago D."/>
            <person name="Mirbahai L."/>
            <person name="Eastwood N."/>
            <person name="Colbourne J.K."/>
            <person name="Zhou J."/>
            <person name="Mallon E."/>
            <person name="Orsini L."/>
        </authorList>
    </citation>
    <scope>NUCLEOTIDE SEQUENCE [LARGE SCALE GENOMIC DNA]</scope>
    <source>
        <strain evidence="1">LRV0_1</strain>
    </source>
</reference>
<protein>
    <submittedName>
        <fullName evidence="1">Uncharacterized protein</fullName>
    </submittedName>
</protein>
<gene>
    <name evidence="1" type="ORF">OUZ56_005752</name>
</gene>
<evidence type="ECO:0000313" key="1">
    <source>
        <dbReference type="EMBL" id="KAK4004009.1"/>
    </source>
</evidence>
<dbReference type="EMBL" id="JAOYFB010000001">
    <property type="protein sequence ID" value="KAK4004009.1"/>
    <property type="molecule type" value="Genomic_DNA"/>
</dbReference>
<dbReference type="Proteomes" id="UP001234178">
    <property type="component" value="Unassembled WGS sequence"/>
</dbReference>